<dbReference type="PANTHER" id="PTHR46233:SF3">
    <property type="entry name" value="HYDROXYACYLGLUTATHIONE HYDROLASE GLOC"/>
    <property type="match status" value="1"/>
</dbReference>
<dbReference type="PANTHER" id="PTHR46233">
    <property type="entry name" value="HYDROXYACYLGLUTATHIONE HYDROLASE GLOC"/>
    <property type="match status" value="1"/>
</dbReference>
<keyword evidence="3 6" id="KW-0378">Hydrolase</keyword>
<dbReference type="AlphaFoldDB" id="A0A3G1KPB4"/>
<accession>A0A3G1KPB4</accession>
<dbReference type="GO" id="GO:0046872">
    <property type="term" value="F:metal ion binding"/>
    <property type="evidence" value="ECO:0007669"/>
    <property type="project" value="UniProtKB-KW"/>
</dbReference>
<feature type="domain" description="Metallo-beta-lactamase" evidence="5">
    <location>
        <begin position="12"/>
        <end position="189"/>
    </location>
</feature>
<evidence type="ECO:0000256" key="2">
    <source>
        <dbReference type="ARBA" id="ARBA00022723"/>
    </source>
</evidence>
<keyword evidence="7" id="KW-1185">Reference proteome</keyword>
<dbReference type="EMBL" id="CP017634">
    <property type="protein sequence ID" value="ATW23965.1"/>
    <property type="molecule type" value="Genomic_DNA"/>
</dbReference>
<protein>
    <submittedName>
        <fullName evidence="6">MBL fold metallo-hydrolase</fullName>
    </submittedName>
</protein>
<comment type="cofactor">
    <cofactor evidence="1">
        <name>Zn(2+)</name>
        <dbReference type="ChEBI" id="CHEBI:29105"/>
    </cofactor>
</comment>
<sequence>MIIKTIQVGMIGTNCYVVACPETKEAVVIDPGDEAKKILNLIQKNDLKAIAIINTHGHWDHVGANNELKELIKVPVLIHEQDAQYLTDGKLNLGSLMGHETASPAADKLLKEGDLIQFGKVSLKVIHTPGHTPGGISLIGEKVAFVGDTLFARSIGRTDLPGGNFATLIASIKDKLLLLDDDFVAYPGHGPSTTIGKERNENPFLLED</sequence>
<evidence type="ECO:0000313" key="7">
    <source>
        <dbReference type="Proteomes" id="UP000323521"/>
    </source>
</evidence>
<dbReference type="CDD" id="cd06262">
    <property type="entry name" value="metallo-hydrolase-like_MBL-fold"/>
    <property type="match status" value="1"/>
</dbReference>
<dbReference type="GO" id="GO:0016787">
    <property type="term" value="F:hydrolase activity"/>
    <property type="evidence" value="ECO:0007669"/>
    <property type="project" value="UniProtKB-KW"/>
</dbReference>
<dbReference type="Pfam" id="PF00753">
    <property type="entry name" value="Lactamase_B"/>
    <property type="match status" value="1"/>
</dbReference>
<name>A0A3G1KPB4_FORW1</name>
<dbReference type="RefSeq" id="WP_148133137.1">
    <property type="nucleotide sequence ID" value="NZ_CP017634.1"/>
</dbReference>
<dbReference type="Proteomes" id="UP000323521">
    <property type="component" value="Chromosome"/>
</dbReference>
<evidence type="ECO:0000313" key="6">
    <source>
        <dbReference type="EMBL" id="ATW23965.1"/>
    </source>
</evidence>
<proteinExistence type="predicted"/>
<reference evidence="6 7" key="1">
    <citation type="submission" date="2016-10" db="EMBL/GenBank/DDBJ databases">
        <title>Complete Genome Sequence of Peptococcaceae strain DCMF.</title>
        <authorList>
            <person name="Edwards R.J."/>
            <person name="Holland S.I."/>
            <person name="Deshpande N.P."/>
            <person name="Wong Y.K."/>
            <person name="Ertan H."/>
            <person name="Manefield M."/>
            <person name="Russell T.L."/>
            <person name="Lee M.J."/>
        </authorList>
    </citation>
    <scope>NUCLEOTIDE SEQUENCE [LARGE SCALE GENOMIC DNA]</scope>
    <source>
        <strain evidence="6 7">DCMF</strain>
    </source>
</reference>
<dbReference type="InterPro" id="IPR036866">
    <property type="entry name" value="RibonucZ/Hydroxyglut_hydro"/>
</dbReference>
<dbReference type="SUPFAM" id="SSF56281">
    <property type="entry name" value="Metallo-hydrolase/oxidoreductase"/>
    <property type="match status" value="1"/>
</dbReference>
<keyword evidence="2" id="KW-0479">Metal-binding</keyword>
<dbReference type="Gene3D" id="3.60.15.10">
    <property type="entry name" value="Ribonuclease Z/Hydroxyacylglutathione hydrolase-like"/>
    <property type="match status" value="1"/>
</dbReference>
<evidence type="ECO:0000256" key="1">
    <source>
        <dbReference type="ARBA" id="ARBA00001947"/>
    </source>
</evidence>
<dbReference type="SMART" id="SM00849">
    <property type="entry name" value="Lactamase_B"/>
    <property type="match status" value="1"/>
</dbReference>
<keyword evidence="4" id="KW-0862">Zinc</keyword>
<dbReference type="InterPro" id="IPR001279">
    <property type="entry name" value="Metallo-B-lactamas"/>
</dbReference>
<evidence type="ECO:0000256" key="3">
    <source>
        <dbReference type="ARBA" id="ARBA00022801"/>
    </source>
</evidence>
<evidence type="ECO:0000256" key="4">
    <source>
        <dbReference type="ARBA" id="ARBA00022833"/>
    </source>
</evidence>
<evidence type="ECO:0000259" key="5">
    <source>
        <dbReference type="SMART" id="SM00849"/>
    </source>
</evidence>
<dbReference type="InterPro" id="IPR051453">
    <property type="entry name" value="MBL_Glyoxalase_II"/>
</dbReference>
<dbReference type="OrthoDB" id="9802248at2"/>
<dbReference type="KEGG" id="fwa:DCMF_03415"/>
<organism evidence="6 7">
    <name type="scientific">Formimonas warabiya</name>
    <dbReference type="NCBI Taxonomy" id="1761012"/>
    <lineage>
        <taxon>Bacteria</taxon>
        <taxon>Bacillati</taxon>
        <taxon>Bacillota</taxon>
        <taxon>Clostridia</taxon>
        <taxon>Eubacteriales</taxon>
        <taxon>Peptococcaceae</taxon>
        <taxon>Candidatus Formimonas</taxon>
    </lineage>
</organism>
<gene>
    <name evidence="6" type="ORF">DCMF_03415</name>
</gene>